<dbReference type="OMA" id="HDLCQVT"/>
<dbReference type="InterPro" id="IPR043216">
    <property type="entry name" value="PAP-like"/>
</dbReference>
<organism evidence="9 10">
    <name type="scientific">Syncephalastrum racemosum</name>
    <name type="common">Filamentous fungus</name>
    <dbReference type="NCBI Taxonomy" id="13706"/>
    <lineage>
        <taxon>Eukaryota</taxon>
        <taxon>Fungi</taxon>
        <taxon>Fungi incertae sedis</taxon>
        <taxon>Mucoromycota</taxon>
        <taxon>Mucoromycotina</taxon>
        <taxon>Mucoromycetes</taxon>
        <taxon>Mucorales</taxon>
        <taxon>Syncephalastraceae</taxon>
        <taxon>Syncephalastrum</taxon>
    </lineage>
</organism>
<dbReference type="InterPro" id="IPR000326">
    <property type="entry name" value="PAP2/HPO"/>
</dbReference>
<feature type="transmembrane region" description="Helical" evidence="7">
    <location>
        <begin position="159"/>
        <end position="180"/>
    </location>
</feature>
<dbReference type="Pfam" id="PF01569">
    <property type="entry name" value="PAP2"/>
    <property type="match status" value="1"/>
</dbReference>
<keyword evidence="5 7" id="KW-0472">Membrane</keyword>
<feature type="transmembrane region" description="Helical" evidence="7">
    <location>
        <begin position="58"/>
        <end position="78"/>
    </location>
</feature>
<dbReference type="CDD" id="cd03390">
    <property type="entry name" value="PAP2_containing_1_like"/>
    <property type="match status" value="1"/>
</dbReference>
<dbReference type="PANTHER" id="PTHR10165:SF35">
    <property type="entry name" value="RE23632P"/>
    <property type="match status" value="1"/>
</dbReference>
<proteinExistence type="inferred from homology"/>
<evidence type="ECO:0000256" key="4">
    <source>
        <dbReference type="ARBA" id="ARBA00022989"/>
    </source>
</evidence>
<dbReference type="Proteomes" id="UP000242180">
    <property type="component" value="Unassembled WGS sequence"/>
</dbReference>
<comment type="subcellular location">
    <subcellularLocation>
        <location evidence="1">Membrane</location>
        <topology evidence="1">Multi-pass membrane protein</topology>
    </subcellularLocation>
</comment>
<evidence type="ECO:0000313" key="9">
    <source>
        <dbReference type="EMBL" id="ORY98553.1"/>
    </source>
</evidence>
<feature type="transmembrane region" description="Helical" evidence="7">
    <location>
        <begin position="12"/>
        <end position="38"/>
    </location>
</feature>
<accession>A0A1X2HHG3</accession>
<dbReference type="GO" id="GO:0016020">
    <property type="term" value="C:membrane"/>
    <property type="evidence" value="ECO:0007669"/>
    <property type="project" value="UniProtKB-SubCell"/>
</dbReference>
<keyword evidence="9" id="KW-0575">Peroxidase</keyword>
<sequence>MEFLHTRRRRLWWIYIKDWFIVIAMIILFFGIELVHPFHRRFSLEDKSLMYPITDESVPVWLLCVVAIIAPIVIIAIVSAAQKSVSDFHFGVLGLAVSLSLTIMLTDVIKITVGRPRPDFLDRCQPREGAVDPPLGLSTYAICTRSVTDPLLIDGFKSFISGHSSFSFAGLAYLSLYLAGKMHMFDDRGHTYKSFVFAIPLLGALLISISRIRDYRHHWTDCFIGGLVGCYIALYAYRQYYPSLFNSECHVPHRPRILMTDSDLEFWYPPTAESSSSAANSTTHQNGDIHTDPGEGASTDKRDRISNIV</sequence>
<evidence type="ECO:0000256" key="3">
    <source>
        <dbReference type="ARBA" id="ARBA00022692"/>
    </source>
</evidence>
<dbReference type="GO" id="GO:0004601">
    <property type="term" value="F:peroxidase activity"/>
    <property type="evidence" value="ECO:0007669"/>
    <property type="project" value="UniProtKB-KW"/>
</dbReference>
<dbReference type="PANTHER" id="PTHR10165">
    <property type="entry name" value="LIPID PHOSPHATE PHOSPHATASE"/>
    <property type="match status" value="1"/>
</dbReference>
<name>A0A1X2HHG3_SYNRA</name>
<dbReference type="FunCoup" id="A0A1X2HHG3">
    <property type="interactions" value="81"/>
</dbReference>
<feature type="transmembrane region" description="Helical" evidence="7">
    <location>
        <begin position="90"/>
        <end position="113"/>
    </location>
</feature>
<evidence type="ECO:0000313" key="10">
    <source>
        <dbReference type="Proteomes" id="UP000242180"/>
    </source>
</evidence>
<dbReference type="GO" id="GO:0008195">
    <property type="term" value="F:phosphatidate phosphatase activity"/>
    <property type="evidence" value="ECO:0007669"/>
    <property type="project" value="TreeGrafter"/>
</dbReference>
<dbReference type="EMBL" id="MCGN01000003">
    <property type="protein sequence ID" value="ORY98553.1"/>
    <property type="molecule type" value="Genomic_DNA"/>
</dbReference>
<feature type="domain" description="Phosphatidic acid phosphatase type 2/haloperoxidase" evidence="8">
    <location>
        <begin position="93"/>
        <end position="237"/>
    </location>
</feature>
<evidence type="ECO:0000256" key="7">
    <source>
        <dbReference type="SAM" id="Phobius"/>
    </source>
</evidence>
<dbReference type="OrthoDB" id="8907274at2759"/>
<reference evidence="9 10" key="1">
    <citation type="submission" date="2016-07" db="EMBL/GenBank/DDBJ databases">
        <title>Pervasive Adenine N6-methylation of Active Genes in Fungi.</title>
        <authorList>
            <consortium name="DOE Joint Genome Institute"/>
            <person name="Mondo S.J."/>
            <person name="Dannebaum R.O."/>
            <person name="Kuo R.C."/>
            <person name="Labutti K."/>
            <person name="Haridas S."/>
            <person name="Kuo A."/>
            <person name="Salamov A."/>
            <person name="Ahrendt S.R."/>
            <person name="Lipzen A."/>
            <person name="Sullivan W."/>
            <person name="Andreopoulos W.B."/>
            <person name="Clum A."/>
            <person name="Lindquist E."/>
            <person name="Daum C."/>
            <person name="Ramamoorthy G.K."/>
            <person name="Gryganskyi A."/>
            <person name="Culley D."/>
            <person name="Magnuson J.K."/>
            <person name="James T.Y."/>
            <person name="O'Malley M.A."/>
            <person name="Stajich J.E."/>
            <person name="Spatafora J.W."/>
            <person name="Visel A."/>
            <person name="Grigoriev I.V."/>
        </authorList>
    </citation>
    <scope>NUCLEOTIDE SEQUENCE [LARGE SCALE GENOMIC DNA]</scope>
    <source>
        <strain evidence="9 10">NRRL 2496</strain>
    </source>
</reference>
<evidence type="ECO:0000256" key="5">
    <source>
        <dbReference type="ARBA" id="ARBA00023136"/>
    </source>
</evidence>
<evidence type="ECO:0000256" key="2">
    <source>
        <dbReference type="ARBA" id="ARBA00008816"/>
    </source>
</evidence>
<keyword evidence="9" id="KW-0560">Oxidoreductase</keyword>
<dbReference type="STRING" id="13706.A0A1X2HHG3"/>
<keyword evidence="10" id="KW-1185">Reference proteome</keyword>
<protein>
    <submittedName>
        <fullName evidence="9">Phosphatidic acid phosphatase type 2/haloperoxidase</fullName>
    </submittedName>
</protein>
<evidence type="ECO:0000259" key="8">
    <source>
        <dbReference type="SMART" id="SM00014"/>
    </source>
</evidence>
<feature type="transmembrane region" description="Helical" evidence="7">
    <location>
        <begin position="192"/>
        <end position="212"/>
    </location>
</feature>
<dbReference type="Gene3D" id="1.20.144.10">
    <property type="entry name" value="Phosphatidic acid phosphatase type 2/haloperoxidase"/>
    <property type="match status" value="1"/>
</dbReference>
<dbReference type="SUPFAM" id="SSF48317">
    <property type="entry name" value="Acid phosphatase/Vanadium-dependent haloperoxidase"/>
    <property type="match status" value="1"/>
</dbReference>
<dbReference type="AlphaFoldDB" id="A0A1X2HHG3"/>
<comment type="similarity">
    <text evidence="2">Belongs to the PA-phosphatase related phosphoesterase family.</text>
</comment>
<dbReference type="InParanoid" id="A0A1X2HHG3"/>
<feature type="transmembrane region" description="Helical" evidence="7">
    <location>
        <begin position="218"/>
        <end position="237"/>
    </location>
</feature>
<keyword evidence="3 7" id="KW-0812">Transmembrane</keyword>
<gene>
    <name evidence="9" type="ORF">BCR43DRAFT_522669</name>
</gene>
<keyword evidence="4 7" id="KW-1133">Transmembrane helix</keyword>
<dbReference type="GO" id="GO:0006644">
    <property type="term" value="P:phospholipid metabolic process"/>
    <property type="evidence" value="ECO:0007669"/>
    <property type="project" value="InterPro"/>
</dbReference>
<feature type="compositionally biased region" description="Basic and acidic residues" evidence="6">
    <location>
        <begin position="287"/>
        <end position="309"/>
    </location>
</feature>
<evidence type="ECO:0000256" key="6">
    <source>
        <dbReference type="SAM" id="MobiDB-lite"/>
    </source>
</evidence>
<dbReference type="InterPro" id="IPR036938">
    <property type="entry name" value="PAP2/HPO_sf"/>
</dbReference>
<feature type="region of interest" description="Disordered" evidence="6">
    <location>
        <begin position="275"/>
        <end position="309"/>
    </location>
</feature>
<comment type="caution">
    <text evidence="9">The sequence shown here is derived from an EMBL/GenBank/DDBJ whole genome shotgun (WGS) entry which is preliminary data.</text>
</comment>
<evidence type="ECO:0000256" key="1">
    <source>
        <dbReference type="ARBA" id="ARBA00004141"/>
    </source>
</evidence>
<dbReference type="SMART" id="SM00014">
    <property type="entry name" value="acidPPc"/>
    <property type="match status" value="1"/>
</dbReference>
<dbReference type="GO" id="GO:0046839">
    <property type="term" value="P:phospholipid dephosphorylation"/>
    <property type="evidence" value="ECO:0007669"/>
    <property type="project" value="TreeGrafter"/>
</dbReference>